<reference evidence="5" key="1">
    <citation type="submission" date="2013-03" db="EMBL/GenBank/DDBJ databases">
        <title>The Genome Sequence of Anopheles minimus MINIMUS1.</title>
        <authorList>
            <consortium name="The Broad Institute Genomics Platform"/>
            <person name="Neafsey D.E."/>
            <person name="Walton C."/>
            <person name="Walker B."/>
            <person name="Young S.K."/>
            <person name="Zeng Q."/>
            <person name="Gargeya S."/>
            <person name="Fitzgerald M."/>
            <person name="Haas B."/>
            <person name="Abouelleil A."/>
            <person name="Allen A.W."/>
            <person name="Alvarado L."/>
            <person name="Arachchi H.M."/>
            <person name="Berlin A.M."/>
            <person name="Chapman S.B."/>
            <person name="Gainer-Dewar J."/>
            <person name="Goldberg J."/>
            <person name="Griggs A."/>
            <person name="Gujja S."/>
            <person name="Hansen M."/>
            <person name="Howarth C."/>
            <person name="Imamovic A."/>
            <person name="Ireland A."/>
            <person name="Larimer J."/>
            <person name="McCowan C."/>
            <person name="Murphy C."/>
            <person name="Pearson M."/>
            <person name="Poon T.W."/>
            <person name="Priest M."/>
            <person name="Roberts A."/>
            <person name="Saif S."/>
            <person name="Shea T."/>
            <person name="Sisk P."/>
            <person name="Sykes S."/>
            <person name="Wortman J."/>
            <person name="Nusbaum C."/>
            <person name="Birren B."/>
        </authorList>
    </citation>
    <scope>NUCLEOTIDE SEQUENCE [LARGE SCALE GENOMIC DNA]</scope>
    <source>
        <strain evidence="5">MINIMUS1</strain>
    </source>
</reference>
<dbReference type="PROSITE" id="PS50041">
    <property type="entry name" value="C_TYPE_LECTIN_2"/>
    <property type="match status" value="1"/>
</dbReference>
<proteinExistence type="predicted"/>
<keyword evidence="5" id="KW-1185">Reference proteome</keyword>
<sequence length="186" mass="20730">MFFTNGTFAVVLMVVFVSLSLALPRVDDTVPKAPEGTAEHPSTRNDGQTEQNGRAGRFLLPADFAVRQKKFTIGEHGASSFFRAWRNCIAEGKGLATIESEAEQEFLESMLKTLPPDSYYWIAATNLGNPNHDLTWLTTDLPVLTKPGYLNLNGPTCITLRQSGSWVKKNCFLPANVFPYICEEYY</sequence>
<keyword evidence="2" id="KW-0732">Signal</keyword>
<dbReference type="AlphaFoldDB" id="A0A182WCR2"/>
<accession>A0A182WCR2</accession>
<dbReference type="InterPro" id="IPR016187">
    <property type="entry name" value="CTDL_fold"/>
</dbReference>
<dbReference type="Proteomes" id="UP000075920">
    <property type="component" value="Unassembled WGS sequence"/>
</dbReference>
<feature type="region of interest" description="Disordered" evidence="1">
    <location>
        <begin position="30"/>
        <end position="52"/>
    </location>
</feature>
<organism evidence="4 5">
    <name type="scientific">Anopheles minimus</name>
    <dbReference type="NCBI Taxonomy" id="112268"/>
    <lineage>
        <taxon>Eukaryota</taxon>
        <taxon>Metazoa</taxon>
        <taxon>Ecdysozoa</taxon>
        <taxon>Arthropoda</taxon>
        <taxon>Hexapoda</taxon>
        <taxon>Insecta</taxon>
        <taxon>Pterygota</taxon>
        <taxon>Neoptera</taxon>
        <taxon>Endopterygota</taxon>
        <taxon>Diptera</taxon>
        <taxon>Nematocera</taxon>
        <taxon>Culicoidea</taxon>
        <taxon>Culicidae</taxon>
        <taxon>Anophelinae</taxon>
        <taxon>Anopheles</taxon>
    </lineage>
</organism>
<dbReference type="Gene3D" id="3.10.100.10">
    <property type="entry name" value="Mannose-Binding Protein A, subunit A"/>
    <property type="match status" value="1"/>
</dbReference>
<dbReference type="STRING" id="112268.A0A182WCR2"/>
<evidence type="ECO:0000259" key="3">
    <source>
        <dbReference type="PROSITE" id="PS50041"/>
    </source>
</evidence>
<protein>
    <recommendedName>
        <fullName evidence="3">C-type lectin domain-containing protein</fullName>
    </recommendedName>
</protein>
<dbReference type="InterPro" id="IPR001304">
    <property type="entry name" value="C-type_lectin-like"/>
</dbReference>
<dbReference type="CDD" id="cd00037">
    <property type="entry name" value="CLECT"/>
    <property type="match status" value="1"/>
</dbReference>
<dbReference type="SUPFAM" id="SSF56436">
    <property type="entry name" value="C-type lectin-like"/>
    <property type="match status" value="1"/>
</dbReference>
<dbReference type="VEuPathDB" id="VectorBase:AMIN008149"/>
<dbReference type="Pfam" id="PF00059">
    <property type="entry name" value="Lectin_C"/>
    <property type="match status" value="1"/>
</dbReference>
<reference evidence="4" key="2">
    <citation type="submission" date="2020-05" db="UniProtKB">
        <authorList>
            <consortium name="EnsemblMetazoa"/>
        </authorList>
    </citation>
    <scope>IDENTIFICATION</scope>
    <source>
        <strain evidence="4">MINIMUS1</strain>
    </source>
</reference>
<name>A0A182WCR2_9DIPT</name>
<dbReference type="InterPro" id="IPR016186">
    <property type="entry name" value="C-type_lectin-like/link_sf"/>
</dbReference>
<feature type="domain" description="C-type lectin" evidence="3">
    <location>
        <begin position="66"/>
        <end position="171"/>
    </location>
</feature>
<evidence type="ECO:0000256" key="1">
    <source>
        <dbReference type="SAM" id="MobiDB-lite"/>
    </source>
</evidence>
<evidence type="ECO:0000313" key="5">
    <source>
        <dbReference type="Proteomes" id="UP000075920"/>
    </source>
</evidence>
<feature type="chain" id="PRO_5008141246" description="C-type lectin domain-containing protein" evidence="2">
    <location>
        <begin position="23"/>
        <end position="186"/>
    </location>
</feature>
<evidence type="ECO:0000313" key="4">
    <source>
        <dbReference type="EnsemblMetazoa" id="AMIN008149-PA"/>
    </source>
</evidence>
<dbReference type="SMART" id="SM00034">
    <property type="entry name" value="CLECT"/>
    <property type="match status" value="1"/>
</dbReference>
<evidence type="ECO:0000256" key="2">
    <source>
        <dbReference type="SAM" id="SignalP"/>
    </source>
</evidence>
<feature type="signal peptide" evidence="2">
    <location>
        <begin position="1"/>
        <end position="22"/>
    </location>
</feature>
<dbReference type="EnsemblMetazoa" id="AMIN008149-RA">
    <property type="protein sequence ID" value="AMIN008149-PA"/>
    <property type="gene ID" value="AMIN008149"/>
</dbReference>